<dbReference type="AlphaFoldDB" id="A0A2C9CNN9"/>
<dbReference type="RefSeq" id="WP_097928419.1">
    <property type="nucleotide sequence ID" value="NZ_OCTN01000001.1"/>
</dbReference>
<evidence type="ECO:0000313" key="1">
    <source>
        <dbReference type="EMBL" id="SOH92863.1"/>
    </source>
</evidence>
<proteinExistence type="predicted"/>
<evidence type="ECO:0000313" key="2">
    <source>
        <dbReference type="Proteomes" id="UP000220034"/>
    </source>
</evidence>
<name>A0A2C9CNN9_9RHOB</name>
<organism evidence="1 2">
    <name type="scientific">Pontivivens marinum</name>
    <dbReference type="NCBI Taxonomy" id="1690039"/>
    <lineage>
        <taxon>Bacteria</taxon>
        <taxon>Pseudomonadati</taxon>
        <taxon>Pseudomonadota</taxon>
        <taxon>Alphaproteobacteria</taxon>
        <taxon>Rhodobacterales</taxon>
        <taxon>Paracoccaceae</taxon>
        <taxon>Pontivivens</taxon>
    </lineage>
</organism>
<reference evidence="2" key="1">
    <citation type="submission" date="2017-09" db="EMBL/GenBank/DDBJ databases">
        <authorList>
            <person name="Varghese N."/>
            <person name="Submissions S."/>
        </authorList>
    </citation>
    <scope>NUCLEOTIDE SEQUENCE [LARGE SCALE GENOMIC DNA]</scope>
    <source>
        <strain evidence="2">C7</strain>
    </source>
</reference>
<keyword evidence="2" id="KW-1185">Reference proteome</keyword>
<sequence>MAEYPVGEVLILNNAAAVISARCVSLVKSNHGYYDGFGKGDFSTGVPVAQVLSLNLGMMTGMGGPADGQEFYVQVWPHGVGHNDWVTYTAQTFTRSGDAHVWFKATGTIWDLELDIYPSPSAEELQLARTGFA</sequence>
<protein>
    <submittedName>
        <fullName evidence="1">Uncharacterized protein</fullName>
    </submittedName>
</protein>
<dbReference type="EMBL" id="OCTN01000001">
    <property type="protein sequence ID" value="SOH92863.1"/>
    <property type="molecule type" value="Genomic_DNA"/>
</dbReference>
<gene>
    <name evidence="1" type="ORF">SAMN06273572_101713</name>
</gene>
<accession>A0A2C9CNN9</accession>
<dbReference type="Proteomes" id="UP000220034">
    <property type="component" value="Unassembled WGS sequence"/>
</dbReference>